<dbReference type="AlphaFoldDB" id="A0A316APS3"/>
<evidence type="ECO:0000313" key="2">
    <source>
        <dbReference type="Proteomes" id="UP000245880"/>
    </source>
</evidence>
<organism evidence="1 2">
    <name type="scientific">Dyadobacter jejuensis</name>
    <dbReference type="NCBI Taxonomy" id="1082580"/>
    <lineage>
        <taxon>Bacteria</taxon>
        <taxon>Pseudomonadati</taxon>
        <taxon>Bacteroidota</taxon>
        <taxon>Cytophagia</taxon>
        <taxon>Cytophagales</taxon>
        <taxon>Spirosomataceae</taxon>
        <taxon>Dyadobacter</taxon>
    </lineage>
</organism>
<protein>
    <submittedName>
        <fullName evidence="1">Abortive infection AbiH-like protein</fullName>
    </submittedName>
</protein>
<dbReference type="InterPro" id="IPR025935">
    <property type="entry name" value="AbiH"/>
</dbReference>
<evidence type="ECO:0000313" key="1">
    <source>
        <dbReference type="EMBL" id="PWJ59468.1"/>
    </source>
</evidence>
<dbReference type="RefSeq" id="WP_109673340.1">
    <property type="nucleotide sequence ID" value="NZ_QGDT01000002.1"/>
</dbReference>
<name>A0A316APS3_9BACT</name>
<accession>A0A316APS3</accession>
<sequence>MNRVVIIGNGFDVAHRLQTKYVDFVNYLKQEFINYLNDSDFNHRCLNHPLFQFGTKEAVVVNKNSDPKYFLTEERSIETWQDLTKIIRYRYDTDMSTGVVVSNKNFLLNYSFGHYEKNSWGGFENDYKDLLLKLKDNEYLFGIFELPIEYTVEKLNEEIGEIMKLLYDYLIEMEKKKAEFSSEIFANLFTPPLFYWGSNNIEKQRHGLFNTNSIYLPHHKEYFNSAKENNKLNTVLFLNFNYTSTIEQYLLTPENKFYREPLLSPDIRDTVKTLIRYIHGSLKDKDLSTIIFGYGDELGEYQSQLENSSNEFLKHVKSVLYTRKPYYREMIDFINSEPFDIVIYGHSCSNTDRTLLNTLFEHENCISIQPYIHDKEDLSIYTNIYRCFKDKTLMRSRVVDATNTISIKN</sequence>
<keyword evidence="2" id="KW-1185">Reference proteome</keyword>
<dbReference type="OrthoDB" id="5903604at2"/>
<comment type="caution">
    <text evidence="1">The sequence shown here is derived from an EMBL/GenBank/DDBJ whole genome shotgun (WGS) entry which is preliminary data.</text>
</comment>
<dbReference type="Pfam" id="PF14253">
    <property type="entry name" value="AbiH"/>
    <property type="match status" value="1"/>
</dbReference>
<proteinExistence type="predicted"/>
<dbReference type="Proteomes" id="UP000245880">
    <property type="component" value="Unassembled WGS sequence"/>
</dbReference>
<reference evidence="1 2" key="1">
    <citation type="submission" date="2018-03" db="EMBL/GenBank/DDBJ databases">
        <title>Genomic Encyclopedia of Archaeal and Bacterial Type Strains, Phase II (KMG-II): from individual species to whole genera.</title>
        <authorList>
            <person name="Goeker M."/>
        </authorList>
    </citation>
    <scope>NUCLEOTIDE SEQUENCE [LARGE SCALE GENOMIC DNA]</scope>
    <source>
        <strain evidence="1 2">DSM 100346</strain>
    </source>
</reference>
<dbReference type="EMBL" id="QGDT01000002">
    <property type="protein sequence ID" value="PWJ59468.1"/>
    <property type="molecule type" value="Genomic_DNA"/>
</dbReference>
<gene>
    <name evidence="1" type="ORF">CLV98_102302</name>
</gene>